<evidence type="ECO:0000313" key="4">
    <source>
        <dbReference type="Proteomes" id="UP000324748"/>
    </source>
</evidence>
<feature type="region of interest" description="Disordered" evidence="1">
    <location>
        <begin position="74"/>
        <end position="106"/>
    </location>
</feature>
<dbReference type="OrthoDB" id="2504515at2759"/>
<name>A0A5B0QY99_PUCGR</name>
<accession>A0A5B0QY99</accession>
<feature type="domain" description="Retrovirus-related Pol polyprotein from transposon TNT 1-94-like beta-barrel" evidence="2">
    <location>
        <begin position="155"/>
        <end position="232"/>
    </location>
</feature>
<dbReference type="EMBL" id="VSWC01000002">
    <property type="protein sequence ID" value="KAA1117734.1"/>
    <property type="molecule type" value="Genomic_DNA"/>
</dbReference>
<evidence type="ECO:0000259" key="2">
    <source>
        <dbReference type="Pfam" id="PF22936"/>
    </source>
</evidence>
<proteinExistence type="predicted"/>
<dbReference type="InterPro" id="IPR054722">
    <property type="entry name" value="PolX-like_BBD"/>
</dbReference>
<dbReference type="Pfam" id="PF22936">
    <property type="entry name" value="Pol_BBD"/>
    <property type="match status" value="1"/>
</dbReference>
<evidence type="ECO:0000256" key="1">
    <source>
        <dbReference type="SAM" id="MobiDB-lite"/>
    </source>
</evidence>
<evidence type="ECO:0000313" key="3">
    <source>
        <dbReference type="EMBL" id="KAA1117734.1"/>
    </source>
</evidence>
<gene>
    <name evidence="3" type="ORF">PGT21_050023</name>
</gene>
<protein>
    <recommendedName>
        <fullName evidence="2">Retrovirus-related Pol polyprotein from transposon TNT 1-94-like beta-barrel domain-containing protein</fullName>
    </recommendedName>
</protein>
<dbReference type="Proteomes" id="UP000324748">
    <property type="component" value="Unassembled WGS sequence"/>
</dbReference>
<comment type="caution">
    <text evidence="3">The sequence shown here is derived from an EMBL/GenBank/DDBJ whole genome shotgun (WGS) entry which is preliminary data.</text>
</comment>
<keyword evidence="4" id="KW-1185">Reference proteome</keyword>
<sequence>MASVGIKMEGEDRHITESFVAENIVFKAPSKYDTTKDLLHSMRPLTIAIVQETFNNKRLDVSATGSVTIKSEDTALAASSSTKPKSKRREWCTGGKHNPKSGHTESECRHLANIRAAAKKAQAENSDAGKSQSTGNGLRCTIKAFAAISTPNLCYLDSGASHHMFTDKSLFKNYQSKISHVELADGNTIEVQGKGFVNVRAENNSVIPMKALHVPKLSSTLISLGRLYERGCEIKRTGKSSFVLVREGEVIFKASIVGGTCMVHIIPTHEDAPVTVATTH</sequence>
<reference evidence="3 4" key="1">
    <citation type="submission" date="2019-05" db="EMBL/GenBank/DDBJ databases">
        <title>Emergence of the Ug99 lineage of the wheat stem rust pathogen through somatic hybridization.</title>
        <authorList>
            <person name="Li F."/>
            <person name="Upadhyaya N.M."/>
            <person name="Sperschneider J."/>
            <person name="Matny O."/>
            <person name="Nguyen-Phuc H."/>
            <person name="Mago R."/>
            <person name="Raley C."/>
            <person name="Miller M.E."/>
            <person name="Silverstein K.A.T."/>
            <person name="Henningsen E."/>
            <person name="Hirsch C.D."/>
            <person name="Visser B."/>
            <person name="Pretorius Z.A."/>
            <person name="Steffenson B.J."/>
            <person name="Schwessinger B."/>
            <person name="Dodds P.N."/>
            <person name="Figueroa M."/>
        </authorList>
    </citation>
    <scope>NUCLEOTIDE SEQUENCE [LARGE SCALE GENOMIC DNA]</scope>
    <source>
        <strain evidence="3">21-0</strain>
    </source>
</reference>
<organism evidence="3 4">
    <name type="scientific">Puccinia graminis f. sp. tritici</name>
    <dbReference type="NCBI Taxonomy" id="56615"/>
    <lineage>
        <taxon>Eukaryota</taxon>
        <taxon>Fungi</taxon>
        <taxon>Dikarya</taxon>
        <taxon>Basidiomycota</taxon>
        <taxon>Pucciniomycotina</taxon>
        <taxon>Pucciniomycetes</taxon>
        <taxon>Pucciniales</taxon>
        <taxon>Pucciniaceae</taxon>
        <taxon>Puccinia</taxon>
    </lineage>
</organism>
<dbReference type="AlphaFoldDB" id="A0A5B0QY99"/>